<evidence type="ECO:0000313" key="6">
    <source>
        <dbReference type="Proteomes" id="UP000663946"/>
    </source>
</evidence>
<dbReference type="Gene3D" id="3.40.50.2300">
    <property type="match status" value="2"/>
</dbReference>
<evidence type="ECO:0000256" key="3">
    <source>
        <dbReference type="ARBA" id="ARBA00023163"/>
    </source>
</evidence>
<dbReference type="RefSeq" id="WP_333722525.1">
    <property type="nucleotide sequence ID" value="NZ_CP049219.1"/>
</dbReference>
<reference evidence="5" key="1">
    <citation type="submission" date="2020-02" db="EMBL/GenBank/DDBJ databases">
        <title>Unexpected conservation and global transmission of agrobacterial virulence plasmids.</title>
        <authorList>
            <person name="Weisberg A.J."/>
            <person name="Davis E.W. II"/>
            <person name="Tabima J.R."/>
            <person name="Belcher M.S."/>
            <person name="Miller M."/>
            <person name="Kuo C.-H."/>
            <person name="Loper J.E."/>
            <person name="Grunwald N.J."/>
            <person name="Putnam M.L."/>
            <person name="Chang J.H."/>
        </authorList>
    </citation>
    <scope>NUCLEOTIDE SEQUENCE</scope>
    <source>
        <strain evidence="5">Q15/94</strain>
        <plasmid evidence="5">pQ15_94_2</plasmid>
    </source>
</reference>
<dbReference type="InterPro" id="IPR010982">
    <property type="entry name" value="Lambda_DNA-bd_dom_sf"/>
</dbReference>
<dbReference type="SMART" id="SM00354">
    <property type="entry name" value="HTH_LACI"/>
    <property type="match status" value="1"/>
</dbReference>
<feature type="domain" description="HTH lacI-type" evidence="4">
    <location>
        <begin position="14"/>
        <end position="68"/>
    </location>
</feature>
<evidence type="ECO:0000313" key="5">
    <source>
        <dbReference type="EMBL" id="QTG16978.1"/>
    </source>
</evidence>
<dbReference type="Pfam" id="PF00356">
    <property type="entry name" value="LacI"/>
    <property type="match status" value="1"/>
</dbReference>
<gene>
    <name evidence="5" type="ORF">G6M86_27145</name>
</gene>
<protein>
    <submittedName>
        <fullName evidence="5">LacI family transcriptional regulator</fullName>
    </submittedName>
</protein>
<dbReference type="InterPro" id="IPR028082">
    <property type="entry name" value="Peripla_BP_I"/>
</dbReference>
<evidence type="ECO:0000256" key="1">
    <source>
        <dbReference type="ARBA" id="ARBA00023015"/>
    </source>
</evidence>
<dbReference type="PANTHER" id="PTHR30146:SF109">
    <property type="entry name" value="HTH-TYPE TRANSCRIPTIONAL REGULATOR GALS"/>
    <property type="match status" value="1"/>
</dbReference>
<keyword evidence="2" id="KW-0238">DNA-binding</keyword>
<evidence type="ECO:0000259" key="4">
    <source>
        <dbReference type="PROSITE" id="PS50932"/>
    </source>
</evidence>
<sequence length="342" mass="36899">MTNSKIGEPERERVTIRTVAAHAGVSVTAVSKVTRNAYGVSDALRRKVEDSISVLGYRPSRAAQGLRGKTHTIGVLLIDIRNPFLPDVIGGINHVMRPANYRAMIGVGESRSQLETSLIESMIDYKMDGLVLVAPSLPADVISEYAKEIPIVAVGYHDSGARTFDTVNCNDQKGAALAVEAFQAVGYRDIGMLSLAAGHAHKVSVVRQRELGFRKAIRLAGLEERPILKIALEAPDRENIMRDYIMGASRPRAVLCWSDLDAIKLYDMATAMGVNVPDDLAIIGYDNSPTTSLRSIDLASIDQGGGRLGELAAQTLLSRISGRSEPTKLLIEPSLVPRSSLG</sequence>
<dbReference type="CDD" id="cd06267">
    <property type="entry name" value="PBP1_LacI_sugar_binding-like"/>
    <property type="match status" value="1"/>
</dbReference>
<dbReference type="PANTHER" id="PTHR30146">
    <property type="entry name" value="LACI-RELATED TRANSCRIPTIONAL REPRESSOR"/>
    <property type="match status" value="1"/>
</dbReference>
<organism evidence="5 6">
    <name type="scientific">Agrobacterium tumefaciens</name>
    <dbReference type="NCBI Taxonomy" id="358"/>
    <lineage>
        <taxon>Bacteria</taxon>
        <taxon>Pseudomonadati</taxon>
        <taxon>Pseudomonadota</taxon>
        <taxon>Alphaproteobacteria</taxon>
        <taxon>Hyphomicrobiales</taxon>
        <taxon>Rhizobiaceae</taxon>
        <taxon>Rhizobium/Agrobacterium group</taxon>
        <taxon>Agrobacterium</taxon>
        <taxon>Agrobacterium tumefaciens complex</taxon>
    </lineage>
</organism>
<keyword evidence="3" id="KW-0804">Transcription</keyword>
<keyword evidence="1" id="KW-0805">Transcription regulation</keyword>
<dbReference type="SUPFAM" id="SSF53822">
    <property type="entry name" value="Periplasmic binding protein-like I"/>
    <property type="match status" value="1"/>
</dbReference>
<dbReference type="Gene3D" id="1.10.260.40">
    <property type="entry name" value="lambda repressor-like DNA-binding domains"/>
    <property type="match status" value="1"/>
</dbReference>
<dbReference type="Proteomes" id="UP000663946">
    <property type="component" value="Plasmid pQ15_94_2"/>
</dbReference>
<keyword evidence="5" id="KW-0614">Plasmid</keyword>
<proteinExistence type="predicted"/>
<dbReference type="GO" id="GO:0000976">
    <property type="term" value="F:transcription cis-regulatory region binding"/>
    <property type="evidence" value="ECO:0007669"/>
    <property type="project" value="TreeGrafter"/>
</dbReference>
<name>A0AAJ4TDG2_AGRTU</name>
<dbReference type="EMBL" id="CP049219">
    <property type="protein sequence ID" value="QTG16978.1"/>
    <property type="molecule type" value="Genomic_DNA"/>
</dbReference>
<dbReference type="PROSITE" id="PS50932">
    <property type="entry name" value="HTH_LACI_2"/>
    <property type="match status" value="1"/>
</dbReference>
<accession>A0AAJ4TDG2</accession>
<dbReference type="InterPro" id="IPR046335">
    <property type="entry name" value="LacI/GalR-like_sensor"/>
</dbReference>
<dbReference type="Pfam" id="PF13377">
    <property type="entry name" value="Peripla_BP_3"/>
    <property type="match status" value="1"/>
</dbReference>
<geneLocation type="plasmid" evidence="5 6">
    <name>pQ15_94_2</name>
</geneLocation>
<dbReference type="CDD" id="cd01392">
    <property type="entry name" value="HTH_LacI"/>
    <property type="match status" value="1"/>
</dbReference>
<dbReference type="GO" id="GO:0003700">
    <property type="term" value="F:DNA-binding transcription factor activity"/>
    <property type="evidence" value="ECO:0007669"/>
    <property type="project" value="TreeGrafter"/>
</dbReference>
<dbReference type="AlphaFoldDB" id="A0AAJ4TDG2"/>
<evidence type="ECO:0000256" key="2">
    <source>
        <dbReference type="ARBA" id="ARBA00023125"/>
    </source>
</evidence>
<dbReference type="InterPro" id="IPR000843">
    <property type="entry name" value="HTH_LacI"/>
</dbReference>
<dbReference type="SUPFAM" id="SSF47413">
    <property type="entry name" value="lambda repressor-like DNA-binding domains"/>
    <property type="match status" value="1"/>
</dbReference>